<evidence type="ECO:0000313" key="2">
    <source>
        <dbReference type="Proteomes" id="UP001153678"/>
    </source>
</evidence>
<reference evidence="1" key="1">
    <citation type="submission" date="2022-08" db="EMBL/GenBank/DDBJ databases">
        <authorList>
            <person name="Kallberg Y."/>
            <person name="Tangrot J."/>
            <person name="Rosling A."/>
        </authorList>
    </citation>
    <scope>NUCLEOTIDE SEQUENCE</scope>
    <source>
        <strain evidence="1">Wild A</strain>
    </source>
</reference>
<dbReference type="SUPFAM" id="SSF52047">
    <property type="entry name" value="RNI-like"/>
    <property type="match status" value="1"/>
</dbReference>
<name>A0A9W4SEB8_9GLOM</name>
<dbReference type="Proteomes" id="UP001153678">
    <property type="component" value="Unassembled WGS sequence"/>
</dbReference>
<dbReference type="EMBL" id="CAMKVN010000311">
    <property type="protein sequence ID" value="CAI2166506.1"/>
    <property type="molecule type" value="Genomic_DNA"/>
</dbReference>
<gene>
    <name evidence="1" type="ORF">FWILDA_LOCUS2609</name>
</gene>
<comment type="caution">
    <text evidence="1">The sequence shown here is derived from an EMBL/GenBank/DDBJ whole genome shotgun (WGS) entry which is preliminary data.</text>
</comment>
<evidence type="ECO:0000313" key="1">
    <source>
        <dbReference type="EMBL" id="CAI2166506.1"/>
    </source>
</evidence>
<accession>A0A9W4SEB8</accession>
<proteinExistence type="predicted"/>
<keyword evidence="2" id="KW-1185">Reference proteome</keyword>
<dbReference type="AlphaFoldDB" id="A0A9W4SEB8"/>
<organism evidence="1 2">
    <name type="scientific">Funneliformis geosporum</name>
    <dbReference type="NCBI Taxonomy" id="1117311"/>
    <lineage>
        <taxon>Eukaryota</taxon>
        <taxon>Fungi</taxon>
        <taxon>Fungi incertae sedis</taxon>
        <taxon>Mucoromycota</taxon>
        <taxon>Glomeromycotina</taxon>
        <taxon>Glomeromycetes</taxon>
        <taxon>Glomerales</taxon>
        <taxon>Glomeraceae</taxon>
        <taxon>Funneliformis</taxon>
    </lineage>
</organism>
<protein>
    <submittedName>
        <fullName evidence="1">3528_t:CDS:1</fullName>
    </submittedName>
</protein>
<sequence length="529" mass="62111">MVPRFTTSTDIPEKGDVRKKSSIASTLHADILLQILNQIRSDNIQNDQSNPLQSYHSCALVNKHWCIITIPLLYKSITDHIDSVNFVEILLKFFDKEQIQELIDLGIDVKEYKENQGKRNLFNYPSFIEDMNYYNLTRMVDDYIDQKSYELYNTVVIWISEDKGDKETNMKRFVVKVNFDEKDNSNSANMEENSQPNSLITMSNRTLYETTIFTDLYTNITYKPSTIRDQRLMSLVPRSTKRNEQKLTSSIIKEIIQIRTETLLSSILNVFIKYDSIIKKLTFKCFKDQEYDVLLRNKRFMKLLCENVNEVKVIAFSGVLSRSGFLDALKESKNIKSLNMEFLNMERTKFRIYQTLDLLMTSKPTLTTIHFTNMKFSRLINFIFCNSQQICHLQLTSCKFKQEDRFDCIFSCKNLLSLSFMCCKSINNYIKKWTDTKERAGYKIKERIGDFVDKYGLTRDCLGLSDSVKVKVGEIKEAWTFSEQDNENGEKIDVDNDYGNFVNWLQKSEGFKNVETYYEKGLLMKIFKR</sequence>